<evidence type="ECO:0000313" key="2">
    <source>
        <dbReference type="Proteomes" id="UP000028782"/>
    </source>
</evidence>
<dbReference type="EMBL" id="CP006704">
    <property type="protein sequence ID" value="AIJ48879.1"/>
    <property type="molecule type" value="Genomic_DNA"/>
</dbReference>
<accession>A0A076PPY8</accession>
<proteinExistence type="predicted"/>
<dbReference type="Proteomes" id="UP000028782">
    <property type="component" value="Chromosome"/>
</dbReference>
<protein>
    <submittedName>
        <fullName evidence="1">Uncharacterized protein</fullName>
    </submittedName>
</protein>
<gene>
    <name evidence="1" type="ORF">O987_24010</name>
</gene>
<name>A0A076PPY8_COMTE</name>
<dbReference type="HOGENOM" id="CLU_2648503_0_0_4"/>
<dbReference type="AlphaFoldDB" id="A0A076PPY8"/>
<dbReference type="KEGG" id="ctes:O987_24010"/>
<evidence type="ECO:0000313" key="1">
    <source>
        <dbReference type="EMBL" id="AIJ48879.1"/>
    </source>
</evidence>
<sequence>MNMNQSNWVTIAKAGAETGLPESFFNERTGLSGIWPEGPVWKWFEGRKLINMNGFYSLVDKTPSVRSNRGRKKAKTCQEQ</sequence>
<reference evidence="1 2" key="1">
    <citation type="journal article" date="2014" name="Genome Announc.">
        <title>Complete Genome Sequence of Polychlorinated Biphenyl Degrader Comamonas testosteroni TK102 (NBRC 109938).</title>
        <authorList>
            <person name="Fukuda K."/>
            <person name="Hosoyama A."/>
            <person name="Tsuchikane K."/>
            <person name="Ohji S."/>
            <person name="Yamazoe A."/>
            <person name="Fujita N."/>
            <person name="Shintani M."/>
            <person name="Kimbara K."/>
        </authorList>
    </citation>
    <scope>NUCLEOTIDE SEQUENCE [LARGE SCALE GENOMIC DNA]</scope>
    <source>
        <strain evidence="1">TK102</strain>
    </source>
</reference>
<organism evidence="1 2">
    <name type="scientific">Comamonas testosteroni TK102</name>
    <dbReference type="NCBI Taxonomy" id="1392005"/>
    <lineage>
        <taxon>Bacteria</taxon>
        <taxon>Pseudomonadati</taxon>
        <taxon>Pseudomonadota</taxon>
        <taxon>Betaproteobacteria</taxon>
        <taxon>Burkholderiales</taxon>
        <taxon>Comamonadaceae</taxon>
        <taxon>Comamonas</taxon>
    </lineage>
</organism>